<dbReference type="OrthoDB" id="7491335at2"/>
<dbReference type="InterPro" id="IPR049453">
    <property type="entry name" value="Memb_transporter_dom"/>
</dbReference>
<feature type="transmembrane region" description="Helical" evidence="8">
    <location>
        <begin position="473"/>
        <end position="496"/>
    </location>
</feature>
<feature type="transmembrane region" description="Helical" evidence="8">
    <location>
        <begin position="146"/>
        <end position="164"/>
    </location>
</feature>
<evidence type="ECO:0000256" key="5">
    <source>
        <dbReference type="ARBA" id="ARBA00023136"/>
    </source>
</evidence>
<dbReference type="EMBL" id="BJMV01000005">
    <property type="protein sequence ID" value="GEB85461.1"/>
    <property type="molecule type" value="Genomic_DNA"/>
</dbReference>
<evidence type="ECO:0000313" key="11">
    <source>
        <dbReference type="Proteomes" id="UP000317730"/>
    </source>
</evidence>
<comment type="caution">
    <text evidence="10">The sequence shown here is derived from an EMBL/GenBank/DDBJ whole genome shotgun (WGS) entry which is preliminary data.</text>
</comment>
<gene>
    <name evidence="10" type="ORF">APE01nite_12580</name>
</gene>
<feature type="transmembrane region" description="Helical" evidence="8">
    <location>
        <begin position="508"/>
        <end position="529"/>
    </location>
</feature>
<reference evidence="10 11" key="1">
    <citation type="submission" date="2019-06" db="EMBL/GenBank/DDBJ databases">
        <title>Whole genome shotgun sequence of Acetobacter peroxydans NBRC 13755.</title>
        <authorList>
            <person name="Hosoyama A."/>
            <person name="Uohara A."/>
            <person name="Ohji S."/>
            <person name="Ichikawa N."/>
        </authorList>
    </citation>
    <scope>NUCLEOTIDE SEQUENCE [LARGE SCALE GENOMIC DNA]</scope>
    <source>
        <strain evidence="10 11">NBRC 13755</strain>
    </source>
</reference>
<comment type="similarity">
    <text evidence="6">Belongs to the YccS/YhfK family.</text>
</comment>
<protein>
    <recommendedName>
        <fullName evidence="9">Integral membrane bound transporter domain-containing protein</fullName>
    </recommendedName>
</protein>
<evidence type="ECO:0000256" key="8">
    <source>
        <dbReference type="SAM" id="Phobius"/>
    </source>
</evidence>
<comment type="subcellular location">
    <subcellularLocation>
        <location evidence="1">Cell membrane</location>
        <topology evidence="1">Multi-pass membrane protein</topology>
    </subcellularLocation>
</comment>
<dbReference type="Pfam" id="PF13515">
    <property type="entry name" value="FUSC_2"/>
    <property type="match status" value="1"/>
</dbReference>
<evidence type="ECO:0000256" key="4">
    <source>
        <dbReference type="ARBA" id="ARBA00022989"/>
    </source>
</evidence>
<evidence type="ECO:0000256" key="1">
    <source>
        <dbReference type="ARBA" id="ARBA00004651"/>
    </source>
</evidence>
<keyword evidence="2" id="KW-1003">Cell membrane</keyword>
<feature type="transmembrane region" description="Helical" evidence="8">
    <location>
        <begin position="424"/>
        <end position="453"/>
    </location>
</feature>
<dbReference type="PANTHER" id="PTHR30509:SF9">
    <property type="entry name" value="MULTIDRUG RESISTANCE PROTEIN MDTO"/>
    <property type="match status" value="1"/>
</dbReference>
<dbReference type="GO" id="GO:0005886">
    <property type="term" value="C:plasma membrane"/>
    <property type="evidence" value="ECO:0007669"/>
    <property type="project" value="UniProtKB-SubCell"/>
</dbReference>
<sequence length="703" mass="74948">MKSPPRSLLRLSRRLLTFLPANILPTALLHWLGARAIAFAPEQIAIREGMRAGVAVGSVMLLAWWLNVPLMAWAAFAAFWTCLVDPGGPLRQRLHALWRFGLSGTLITGLISAAAGLGLAPGFIALGVCIALCGLSRAGGAIATQISILAAIVAVVAVCYPQPAQGAMQLAGLFAAGAAWAMLICILAWPVDPFAPQKQACAAIFRELAHMAGRLPRATMARAPASGAHRSVSAYRRDIRTRIEQTRAALALLPAGTQPRMTLSAALDTADRLFAAVMAMEHAAFSHAPTRTARRIIRLLNLSLQRVAREITANPPRPGRLTLDITLLRRVAMDEEDIHIRAATFCADALQALQAAWSTSTQPPSHPAHAPLAVAPAADMAQNAKAADAVSPTPSLPADAGTETSTLQASHWPDRLVIRHAARLAVAVLAAYAISLALNLPYAYWAMMAVVVVTQPSVTTTLPRAIERVAGSMAGGFVAALMGVFLPEYAILLLIFPLAAATIALRSVNYALCVMFMSELFVLVTDLVSVTHGWDVALSRAANNTIGSLVGLVACVFLWPGKRPASLVELVSRAFTANLRYAALAACPPRATWQALEPARRAAGTASSRAEILYQQKRLEGLHESETVKACGEILFLLRQLAGAASIWWLEQPGADNTSLTPPPRAALLSTLAERYAQPQSLSPRDMLTALQLPELKDTQDYP</sequence>
<keyword evidence="3 8" id="KW-0812">Transmembrane</keyword>
<dbReference type="RefSeq" id="WP_141375711.1">
    <property type="nucleotide sequence ID" value="NZ_BAPL01000001.1"/>
</dbReference>
<name>A0A4Y3TR06_9PROT</name>
<accession>A0A4Y3TR06</accession>
<dbReference type="PANTHER" id="PTHR30509">
    <property type="entry name" value="P-HYDROXYBENZOIC ACID EFFLUX PUMP SUBUNIT-RELATED"/>
    <property type="match status" value="1"/>
</dbReference>
<feature type="domain" description="Integral membrane bound transporter" evidence="9">
    <location>
        <begin position="431"/>
        <end position="553"/>
    </location>
</feature>
<evidence type="ECO:0000313" key="10">
    <source>
        <dbReference type="EMBL" id="GEB85461.1"/>
    </source>
</evidence>
<keyword evidence="4 8" id="KW-1133">Transmembrane helix</keyword>
<evidence type="ECO:0000256" key="3">
    <source>
        <dbReference type="ARBA" id="ARBA00022692"/>
    </source>
</evidence>
<evidence type="ECO:0000259" key="9">
    <source>
        <dbReference type="Pfam" id="PF13515"/>
    </source>
</evidence>
<feature type="transmembrane region" description="Helical" evidence="8">
    <location>
        <begin position="170"/>
        <end position="189"/>
    </location>
</feature>
<organism evidence="10 11">
    <name type="scientific">Acetobacter peroxydans</name>
    <dbReference type="NCBI Taxonomy" id="104098"/>
    <lineage>
        <taxon>Bacteria</taxon>
        <taxon>Pseudomonadati</taxon>
        <taxon>Pseudomonadota</taxon>
        <taxon>Alphaproteobacteria</taxon>
        <taxon>Acetobacterales</taxon>
        <taxon>Acetobacteraceae</taxon>
        <taxon>Acetobacter</taxon>
    </lineage>
</organism>
<dbReference type="AlphaFoldDB" id="A0A4Y3TR06"/>
<evidence type="ECO:0000256" key="7">
    <source>
        <dbReference type="SAM" id="MobiDB-lite"/>
    </source>
</evidence>
<proteinExistence type="inferred from homology"/>
<keyword evidence="5 8" id="KW-0472">Membrane</keyword>
<evidence type="ECO:0000256" key="2">
    <source>
        <dbReference type="ARBA" id="ARBA00022475"/>
    </source>
</evidence>
<feature type="region of interest" description="Disordered" evidence="7">
    <location>
        <begin position="384"/>
        <end position="404"/>
    </location>
</feature>
<feature type="transmembrane region" description="Helical" evidence="8">
    <location>
        <begin position="96"/>
        <end position="117"/>
    </location>
</feature>
<feature type="transmembrane region" description="Helical" evidence="8">
    <location>
        <begin position="62"/>
        <end position="84"/>
    </location>
</feature>
<evidence type="ECO:0000256" key="6">
    <source>
        <dbReference type="ARBA" id="ARBA00043993"/>
    </source>
</evidence>
<keyword evidence="11" id="KW-1185">Reference proteome</keyword>
<dbReference type="Proteomes" id="UP000317730">
    <property type="component" value="Unassembled WGS sequence"/>
</dbReference>